<feature type="region of interest" description="Disordered" evidence="10">
    <location>
        <begin position="400"/>
        <end position="451"/>
    </location>
</feature>
<gene>
    <name evidence="12" type="primary">cfap36</name>
</gene>
<evidence type="ECO:0000259" key="11">
    <source>
        <dbReference type="Pfam" id="PF11527"/>
    </source>
</evidence>
<accession>A0A4W3GRV0</accession>
<evidence type="ECO:0000256" key="3">
    <source>
        <dbReference type="ARBA" id="ARBA00007460"/>
    </source>
</evidence>
<evidence type="ECO:0000256" key="2">
    <source>
        <dbReference type="ARBA" id="ARBA00004496"/>
    </source>
</evidence>
<feature type="domain" description="BART" evidence="11">
    <location>
        <begin position="34"/>
        <end position="146"/>
    </location>
</feature>
<name>A0A4W3GRV0_CALMI</name>
<evidence type="ECO:0000256" key="1">
    <source>
        <dbReference type="ARBA" id="ARBA00004138"/>
    </source>
</evidence>
<dbReference type="PANTHER" id="PTHR21532">
    <property type="entry name" value="PHOSPHODIESTERASE HL"/>
    <property type="match status" value="1"/>
</dbReference>
<dbReference type="GO" id="GO:0097546">
    <property type="term" value="C:ciliary base"/>
    <property type="evidence" value="ECO:0007669"/>
    <property type="project" value="TreeGrafter"/>
</dbReference>
<evidence type="ECO:0000256" key="7">
    <source>
        <dbReference type="ARBA" id="ARBA00023069"/>
    </source>
</evidence>
<keyword evidence="5" id="KW-0963">Cytoplasm</keyword>
<feature type="region of interest" description="Disordered" evidence="10">
    <location>
        <begin position="1"/>
        <end position="26"/>
    </location>
</feature>
<dbReference type="AlphaFoldDB" id="A0A4W3GRV0"/>
<dbReference type="OrthoDB" id="272687at2759"/>
<evidence type="ECO:0000256" key="5">
    <source>
        <dbReference type="ARBA" id="ARBA00022490"/>
    </source>
</evidence>
<keyword evidence="6" id="KW-0175">Coiled coil</keyword>
<dbReference type="RefSeq" id="XP_007890581.2">
    <property type="nucleotide sequence ID" value="XM_007892390.2"/>
</dbReference>
<sequence length="451" mass="51415">METGSQRLHPGPRAGELSVLRRGREGEGGGVNMEEWVVEGIAGYLSSPCWTIPTTDFVEQNCIVFDDEEENKLSYTEIHREYKELVEQLLEGYVQEVGIQDDQFLEACSSPLAQSESFQPVFQPVLAAEDFQVFKSMMVQKNVELQLQALRMIQERNGVLPECLTDGKDKTSELEQQEMKILREVLKRSKEEYEREVFRRHTEDLGEGAGSNIGPRSDVEKAILENSRQEEARLARQNQQGKENLQRAVQNSLQKRASAREDVVASTSNLDECTEKFMKLSDKVPDAASSNATGKKSILNRSNDQQAKTLFPGRSNRSSTKVLGPIRGSVKHPMPAELISVEKNITNNEAAEAWLQQAQKESGISGPITELPENERKHLHERATYLRDQRDKLVAMKKEQREKQLQQNVEKYNQQTPIQAKEMKQVSEEEKQKIQKRKHLAEKLKQEVIKK</sequence>
<dbReference type="CTD" id="112942"/>
<feature type="compositionally biased region" description="Polar residues" evidence="10">
    <location>
        <begin position="405"/>
        <end position="418"/>
    </location>
</feature>
<dbReference type="InterPro" id="IPR042541">
    <property type="entry name" value="BART_sf"/>
</dbReference>
<reference evidence="12" key="4">
    <citation type="submission" date="2025-08" db="UniProtKB">
        <authorList>
            <consortium name="Ensembl"/>
        </authorList>
    </citation>
    <scope>IDENTIFICATION</scope>
</reference>
<dbReference type="GeneID" id="103177966"/>
<dbReference type="STRING" id="7868.ENSCMIP00000005745"/>
<keyword evidence="13" id="KW-1185">Reference proteome</keyword>
<reference evidence="13" key="1">
    <citation type="journal article" date="2006" name="Science">
        <title>Ancient noncoding elements conserved in the human genome.</title>
        <authorList>
            <person name="Venkatesh B."/>
            <person name="Kirkness E.F."/>
            <person name="Loh Y.H."/>
            <person name="Halpern A.L."/>
            <person name="Lee A.P."/>
            <person name="Johnson J."/>
            <person name="Dandona N."/>
            <person name="Viswanathan L.D."/>
            <person name="Tay A."/>
            <person name="Venter J.C."/>
            <person name="Strausberg R.L."/>
            <person name="Brenner S."/>
        </authorList>
    </citation>
    <scope>NUCLEOTIDE SEQUENCE [LARGE SCALE GENOMIC DNA]</scope>
</reference>
<dbReference type="InParanoid" id="A0A4W3GRV0"/>
<dbReference type="GO" id="GO:0005930">
    <property type="term" value="C:axoneme"/>
    <property type="evidence" value="ECO:0007669"/>
    <property type="project" value="TreeGrafter"/>
</dbReference>
<evidence type="ECO:0000256" key="6">
    <source>
        <dbReference type="ARBA" id="ARBA00023054"/>
    </source>
</evidence>
<dbReference type="Ensembl" id="ENSCMIT00000005939.1">
    <property type="protein sequence ID" value="ENSCMIP00000005745.1"/>
    <property type="gene ID" value="ENSCMIG00000003322.1"/>
</dbReference>
<feature type="region of interest" description="Disordered" evidence="10">
    <location>
        <begin position="233"/>
        <end position="260"/>
    </location>
</feature>
<dbReference type="InterPro" id="IPR023379">
    <property type="entry name" value="BART_dom"/>
</dbReference>
<evidence type="ECO:0000313" key="12">
    <source>
        <dbReference type="Ensembl" id="ENSCMIP00000005745.1"/>
    </source>
</evidence>
<dbReference type="OMA" id="HKSPGHF"/>
<dbReference type="Gene3D" id="1.20.1520.10">
    <property type="entry name" value="ADP-ribosylation factor-like 2-binding protein, domain"/>
    <property type="match status" value="1"/>
</dbReference>
<organism evidence="12 13">
    <name type="scientific">Callorhinchus milii</name>
    <name type="common">Ghost shark</name>
    <dbReference type="NCBI Taxonomy" id="7868"/>
    <lineage>
        <taxon>Eukaryota</taxon>
        <taxon>Metazoa</taxon>
        <taxon>Chordata</taxon>
        <taxon>Craniata</taxon>
        <taxon>Vertebrata</taxon>
        <taxon>Chondrichthyes</taxon>
        <taxon>Holocephali</taxon>
        <taxon>Chimaeriformes</taxon>
        <taxon>Callorhinchidae</taxon>
        <taxon>Callorhinchus</taxon>
    </lineage>
</organism>
<dbReference type="KEGG" id="cmk:103177966"/>
<evidence type="ECO:0000256" key="4">
    <source>
        <dbReference type="ARBA" id="ARBA00021815"/>
    </source>
</evidence>
<feature type="compositionally biased region" description="Basic and acidic residues" evidence="10">
    <location>
        <begin position="441"/>
        <end position="451"/>
    </location>
</feature>
<reference evidence="13" key="3">
    <citation type="journal article" date="2014" name="Nature">
        <title>Elephant shark genome provides unique insights into gnathostome evolution.</title>
        <authorList>
            <consortium name="International Elephant Shark Genome Sequencing Consortium"/>
            <person name="Venkatesh B."/>
            <person name="Lee A.P."/>
            <person name="Ravi V."/>
            <person name="Maurya A.K."/>
            <person name="Lian M.M."/>
            <person name="Swann J.B."/>
            <person name="Ohta Y."/>
            <person name="Flajnik M.F."/>
            <person name="Sutoh Y."/>
            <person name="Kasahara M."/>
            <person name="Hoon S."/>
            <person name="Gangu V."/>
            <person name="Roy S.W."/>
            <person name="Irimia M."/>
            <person name="Korzh V."/>
            <person name="Kondrychyn I."/>
            <person name="Lim Z.W."/>
            <person name="Tay B.H."/>
            <person name="Tohari S."/>
            <person name="Kong K.W."/>
            <person name="Ho S."/>
            <person name="Lorente-Galdos B."/>
            <person name="Quilez J."/>
            <person name="Marques-Bonet T."/>
            <person name="Raney B.J."/>
            <person name="Ingham P.W."/>
            <person name="Tay A."/>
            <person name="Hillier L.W."/>
            <person name="Minx P."/>
            <person name="Boehm T."/>
            <person name="Wilson R.K."/>
            <person name="Brenner S."/>
            <person name="Warren W.C."/>
        </authorList>
    </citation>
    <scope>NUCLEOTIDE SEQUENCE [LARGE SCALE GENOMIC DNA]</scope>
</reference>
<feature type="compositionally biased region" description="Polar residues" evidence="10">
    <location>
        <begin position="236"/>
        <end position="255"/>
    </location>
</feature>
<keyword evidence="7" id="KW-0969">Cilium</keyword>
<dbReference type="InterPro" id="IPR038888">
    <property type="entry name" value="CFAP36"/>
</dbReference>
<protein>
    <recommendedName>
        <fullName evidence="4">Cilia- and flagella-associated protein 36</fullName>
    </recommendedName>
    <alternativeName>
        <fullName evidence="9">Coiled-coil domain-containing protein 104</fullName>
    </alternativeName>
</protein>
<evidence type="ECO:0000256" key="8">
    <source>
        <dbReference type="ARBA" id="ARBA00023273"/>
    </source>
</evidence>
<dbReference type="GeneTree" id="ENSGT00390000012785"/>
<dbReference type="Proteomes" id="UP000314986">
    <property type="component" value="Unassembled WGS sequence"/>
</dbReference>
<feature type="compositionally biased region" description="Basic and acidic residues" evidence="10">
    <location>
        <begin position="421"/>
        <end position="433"/>
    </location>
</feature>
<reference evidence="13" key="2">
    <citation type="journal article" date="2007" name="PLoS Biol.">
        <title>Survey sequencing and comparative analysis of the elephant shark (Callorhinchus milii) genome.</title>
        <authorList>
            <person name="Venkatesh B."/>
            <person name="Kirkness E.F."/>
            <person name="Loh Y.H."/>
            <person name="Halpern A.L."/>
            <person name="Lee A.P."/>
            <person name="Johnson J."/>
            <person name="Dandona N."/>
            <person name="Viswanathan L.D."/>
            <person name="Tay A."/>
            <person name="Venter J.C."/>
            <person name="Strausberg R.L."/>
            <person name="Brenner S."/>
        </authorList>
    </citation>
    <scope>NUCLEOTIDE SEQUENCE [LARGE SCALE GENOMIC DNA]</scope>
</reference>
<dbReference type="Pfam" id="PF11527">
    <property type="entry name" value="ARL2_Bind_BART"/>
    <property type="match status" value="1"/>
</dbReference>
<keyword evidence="8" id="KW-0966">Cell projection</keyword>
<comment type="subcellular location">
    <subcellularLocation>
        <location evidence="1">Cell projection</location>
        <location evidence="1">Cilium</location>
    </subcellularLocation>
    <subcellularLocation>
        <location evidence="2">Cytoplasm</location>
    </subcellularLocation>
</comment>
<dbReference type="PANTHER" id="PTHR21532:SF0">
    <property type="entry name" value="CILIA- AND FLAGELLA-ASSOCIATED PROTEIN 36"/>
    <property type="match status" value="1"/>
</dbReference>
<evidence type="ECO:0000256" key="10">
    <source>
        <dbReference type="SAM" id="MobiDB-lite"/>
    </source>
</evidence>
<proteinExistence type="inferred from homology"/>
<evidence type="ECO:0000256" key="9">
    <source>
        <dbReference type="ARBA" id="ARBA00031593"/>
    </source>
</evidence>
<reference evidence="12" key="5">
    <citation type="submission" date="2025-09" db="UniProtKB">
        <authorList>
            <consortium name="Ensembl"/>
        </authorList>
    </citation>
    <scope>IDENTIFICATION</scope>
</reference>
<evidence type="ECO:0000313" key="13">
    <source>
        <dbReference type="Proteomes" id="UP000314986"/>
    </source>
</evidence>
<comment type="similarity">
    <text evidence="3">Belongs to the CFAP36 family.</text>
</comment>